<evidence type="ECO:0000259" key="8">
    <source>
        <dbReference type="Pfam" id="PF12704"/>
    </source>
</evidence>
<dbReference type="Pfam" id="PF12704">
    <property type="entry name" value="MacB_PCD"/>
    <property type="match status" value="2"/>
</dbReference>
<feature type="transmembrane region" description="Helical" evidence="6">
    <location>
        <begin position="753"/>
        <end position="775"/>
    </location>
</feature>
<feature type="transmembrane region" description="Helical" evidence="6">
    <location>
        <begin position="420"/>
        <end position="445"/>
    </location>
</feature>
<sequence>MFKLNLKIAFRNLLKHKTASLINISGLAIGLAASLLLLLYVQYQWSYDKQFGNSENTYHLMANFYGADKSITGTTPQVSNVLPLVLKEERPEIEHISRVLWASRRLVANGQNSFKIDGRYADPGLLQIFKFDYLSGNPEKAFDDPNSIVLTETIAKRLFGSADVLNRTVRFENQANLKVTAVIRDLPPNFTYGFECLTPWKLYENLNKWPAEPNWDNYSYFTLLTLKNGTDANTFNQKIKNTIAQKTGTKTLEAAPFVYPLEKYHLYGHFTNGVADGGQIEQVRIFIILALGILAIACINFMNLSTARSQKRAKEVGIRKTIGASRASLVMQFLFESFILTIVSVVLAIVMVELFLPAFNGLLNTKLQINYANPANWFAVTGMIAFTGLMAGSYPAFFLSSFNPVQTLKKAVTVKNNFSLSFRQVLVIIQFGFAIVLIVATMILYQQLQYLKNRPLGYNTNALVEMPHEGNLYPKFDQFKNRLLNSGAVTAVAQSSGSIAFQNSNTSGLEWKGMKIEDKKMSFDIIQTTHDFLKTNDIRLIAGRDFSKDHASDSSGLMLNETAVKRMGLKDPIGEQVFFNGKQRPVVGIFADVVWDEPTKTLHPMAIVFNADNSDVITMRLNTTHDIHGSIDQITKITKELNPDFPVEIKFVDSLVAEKFEHEQMLSVISNLFAGLSIFVSCLGLFGLSAFSAEQRTKEIGIRKVLGASLTGIITLLSVSFVKTVIIAMVLAMPIGYLIMENWLVQFDYHVSIGPLVFILTGLSSVFIALVTVSWQAYRAAKTNPVDALKYE</sequence>
<evidence type="ECO:0000256" key="1">
    <source>
        <dbReference type="ARBA" id="ARBA00004651"/>
    </source>
</evidence>
<dbReference type="InterPro" id="IPR050250">
    <property type="entry name" value="Macrolide_Exporter_MacB"/>
</dbReference>
<feature type="transmembrane region" description="Helical" evidence="6">
    <location>
        <begin position="333"/>
        <end position="356"/>
    </location>
</feature>
<dbReference type="InterPro" id="IPR025857">
    <property type="entry name" value="MacB_PCD"/>
</dbReference>
<dbReference type="OrthoDB" id="1451596at2"/>
<keyword evidence="4 6" id="KW-1133">Transmembrane helix</keyword>
<keyword evidence="2" id="KW-1003">Cell membrane</keyword>
<dbReference type="GO" id="GO:0022857">
    <property type="term" value="F:transmembrane transporter activity"/>
    <property type="evidence" value="ECO:0007669"/>
    <property type="project" value="TreeGrafter"/>
</dbReference>
<evidence type="ECO:0000313" key="9">
    <source>
        <dbReference type="EMBL" id="ATP57087.1"/>
    </source>
</evidence>
<evidence type="ECO:0000256" key="6">
    <source>
        <dbReference type="SAM" id="Phobius"/>
    </source>
</evidence>
<evidence type="ECO:0000259" key="7">
    <source>
        <dbReference type="Pfam" id="PF02687"/>
    </source>
</evidence>
<proteinExistence type="predicted"/>
<dbReference type="Proteomes" id="UP000223749">
    <property type="component" value="Chromosome"/>
</dbReference>
<keyword evidence="5 6" id="KW-0472">Membrane</keyword>
<keyword evidence="3 6" id="KW-0812">Transmembrane</keyword>
<feature type="domain" description="MacB-like periplasmic core" evidence="8">
    <location>
        <begin position="433"/>
        <end position="592"/>
    </location>
</feature>
<keyword evidence="9" id="KW-0132">Cell division</keyword>
<organism evidence="9 10">
    <name type="scientific">Pedobacter ginsengisoli</name>
    <dbReference type="NCBI Taxonomy" id="363852"/>
    <lineage>
        <taxon>Bacteria</taxon>
        <taxon>Pseudomonadati</taxon>
        <taxon>Bacteroidota</taxon>
        <taxon>Sphingobacteriia</taxon>
        <taxon>Sphingobacteriales</taxon>
        <taxon>Sphingobacteriaceae</taxon>
        <taxon>Pedobacter</taxon>
    </lineage>
</organism>
<dbReference type="GO" id="GO:0005886">
    <property type="term" value="C:plasma membrane"/>
    <property type="evidence" value="ECO:0007669"/>
    <property type="project" value="UniProtKB-SubCell"/>
</dbReference>
<feature type="transmembrane region" description="Helical" evidence="6">
    <location>
        <begin position="21"/>
        <end position="41"/>
    </location>
</feature>
<dbReference type="PANTHER" id="PTHR30572">
    <property type="entry name" value="MEMBRANE COMPONENT OF TRANSPORTER-RELATED"/>
    <property type="match status" value="1"/>
</dbReference>
<feature type="transmembrane region" description="Helical" evidence="6">
    <location>
        <begin position="672"/>
        <end position="693"/>
    </location>
</feature>
<evidence type="ECO:0000256" key="5">
    <source>
        <dbReference type="ARBA" id="ARBA00023136"/>
    </source>
</evidence>
<keyword evidence="10" id="KW-1185">Reference proteome</keyword>
<keyword evidence="9" id="KW-0131">Cell cycle</keyword>
<evidence type="ECO:0000313" key="10">
    <source>
        <dbReference type="Proteomes" id="UP000223749"/>
    </source>
</evidence>
<feature type="transmembrane region" description="Helical" evidence="6">
    <location>
        <begin position="285"/>
        <end position="304"/>
    </location>
</feature>
<dbReference type="EMBL" id="CP024091">
    <property type="protein sequence ID" value="ATP57087.1"/>
    <property type="molecule type" value="Genomic_DNA"/>
</dbReference>
<feature type="transmembrane region" description="Helical" evidence="6">
    <location>
        <begin position="705"/>
        <end position="733"/>
    </location>
</feature>
<evidence type="ECO:0000256" key="4">
    <source>
        <dbReference type="ARBA" id="ARBA00022989"/>
    </source>
</evidence>
<dbReference type="KEGG" id="pgs:CPT03_11685"/>
<dbReference type="GO" id="GO:0051301">
    <property type="term" value="P:cell division"/>
    <property type="evidence" value="ECO:0007669"/>
    <property type="project" value="UniProtKB-KW"/>
</dbReference>
<evidence type="ECO:0000256" key="3">
    <source>
        <dbReference type="ARBA" id="ARBA00022692"/>
    </source>
</evidence>
<feature type="domain" description="ABC3 transporter permease C-terminal" evidence="7">
    <location>
        <begin position="672"/>
        <end position="785"/>
    </location>
</feature>
<dbReference type="InterPro" id="IPR003838">
    <property type="entry name" value="ABC3_permease_C"/>
</dbReference>
<comment type="subcellular location">
    <subcellularLocation>
        <location evidence="1">Cell membrane</location>
        <topology evidence="1">Multi-pass membrane protein</topology>
    </subcellularLocation>
</comment>
<accession>A0A2D1U672</accession>
<dbReference type="PANTHER" id="PTHR30572:SF18">
    <property type="entry name" value="ABC-TYPE MACROLIDE FAMILY EXPORT SYSTEM PERMEASE COMPONENT 2"/>
    <property type="match status" value="1"/>
</dbReference>
<name>A0A2D1U672_9SPHI</name>
<reference evidence="9 10" key="1">
    <citation type="submission" date="2017-10" db="EMBL/GenBank/DDBJ databases">
        <title>Whole genome of Pedobacter ginsengisoli T01R-27 isolated from tomato rhizosphere.</title>
        <authorList>
            <person name="Weon H.-Y."/>
            <person name="Lee S.A."/>
            <person name="Sang M.K."/>
            <person name="Song J."/>
        </authorList>
    </citation>
    <scope>NUCLEOTIDE SEQUENCE [LARGE SCALE GENOMIC DNA]</scope>
    <source>
        <strain evidence="9 10">T01R-27</strain>
    </source>
</reference>
<feature type="domain" description="MacB-like periplasmic core" evidence="8">
    <location>
        <begin position="20"/>
        <end position="241"/>
    </location>
</feature>
<feature type="transmembrane region" description="Helical" evidence="6">
    <location>
        <begin position="376"/>
        <end position="399"/>
    </location>
</feature>
<dbReference type="AlphaFoldDB" id="A0A2D1U672"/>
<dbReference type="Pfam" id="PF02687">
    <property type="entry name" value="FtsX"/>
    <property type="match status" value="2"/>
</dbReference>
<evidence type="ECO:0000256" key="2">
    <source>
        <dbReference type="ARBA" id="ARBA00022475"/>
    </source>
</evidence>
<gene>
    <name evidence="9" type="ORF">CPT03_11685</name>
</gene>
<dbReference type="RefSeq" id="WP_099439016.1">
    <property type="nucleotide sequence ID" value="NZ_CP024091.1"/>
</dbReference>
<feature type="domain" description="ABC3 transporter permease C-terminal" evidence="7">
    <location>
        <begin position="287"/>
        <end position="404"/>
    </location>
</feature>
<protein>
    <submittedName>
        <fullName evidence="9">Cell division protein FtsX</fullName>
    </submittedName>
</protein>